<dbReference type="Proteomes" id="UP000092164">
    <property type="component" value="Unassembled WGS sequence"/>
</dbReference>
<evidence type="ECO:0000313" key="2">
    <source>
        <dbReference type="Proteomes" id="UP000092164"/>
    </source>
</evidence>
<dbReference type="Pfam" id="PF14109">
    <property type="entry name" value="GldH_lipo"/>
    <property type="match status" value="1"/>
</dbReference>
<evidence type="ECO:0000313" key="1">
    <source>
        <dbReference type="EMBL" id="OBR42395.1"/>
    </source>
</evidence>
<keyword evidence="1" id="KW-0449">Lipoprotein</keyword>
<dbReference type="InterPro" id="IPR020018">
    <property type="entry name" value="Motility-assoc_lipoprot_GldH"/>
</dbReference>
<dbReference type="STRING" id="1836467.BTR34_08820"/>
<reference evidence="2" key="1">
    <citation type="submission" date="2016-06" db="EMBL/GenBank/DDBJ databases">
        <authorList>
            <person name="Zhan P."/>
        </authorList>
    </citation>
    <scope>NUCLEOTIDE SEQUENCE [LARGE SCALE GENOMIC DNA]</scope>
    <source>
        <strain evidence="2">T28</strain>
    </source>
</reference>
<sequence length="161" mass="18066">MHRLICCFFAVTLFVSCNSNIIKSEYQSLENGVWNKDNVLQFSLTEMDTVNQLDIYINVRNDNTFPYSNLFLIASITTPEGQVTKDTLEYEMSLPDGTWLGKGSGSIKENKLWYKENIVFSSSGVYTIEVSQAMRKNGKVSGIIDLEGITDVGIEVTKSIP</sequence>
<name>A0A1B7ZFR0_9FLAO</name>
<dbReference type="EMBL" id="LZFP01000001">
    <property type="protein sequence ID" value="OBR42395.1"/>
    <property type="molecule type" value="Genomic_DNA"/>
</dbReference>
<dbReference type="KEGG" id="mart:BTR34_08820"/>
<dbReference type="OrthoDB" id="982482at2"/>
<organism evidence="1 2">
    <name type="scientific">Maribacter hydrothermalis</name>
    <dbReference type="NCBI Taxonomy" id="1836467"/>
    <lineage>
        <taxon>Bacteria</taxon>
        <taxon>Pseudomonadati</taxon>
        <taxon>Bacteroidota</taxon>
        <taxon>Flavobacteriia</taxon>
        <taxon>Flavobacteriales</taxon>
        <taxon>Flavobacteriaceae</taxon>
        <taxon>Maribacter</taxon>
    </lineage>
</organism>
<protein>
    <submittedName>
        <fullName evidence="1">Gliding motility lipoprotein GldH</fullName>
    </submittedName>
</protein>
<proteinExistence type="predicted"/>
<keyword evidence="2" id="KW-1185">Reference proteome</keyword>
<accession>A0A1B7ZFR0</accession>
<dbReference type="PROSITE" id="PS51257">
    <property type="entry name" value="PROKAR_LIPOPROTEIN"/>
    <property type="match status" value="1"/>
</dbReference>
<dbReference type="RefSeq" id="WP_068481810.1">
    <property type="nucleotide sequence ID" value="NZ_CP018760.1"/>
</dbReference>
<comment type="caution">
    <text evidence="1">The sequence shown here is derived from an EMBL/GenBank/DDBJ whole genome shotgun (WGS) entry which is preliminary data.</text>
</comment>
<dbReference type="AlphaFoldDB" id="A0A1B7ZFR0"/>
<dbReference type="NCBIfam" id="TIGR03511">
    <property type="entry name" value="GldH_lipo"/>
    <property type="match status" value="1"/>
</dbReference>
<gene>
    <name evidence="1" type="ORF">A9200_00465</name>
</gene>